<dbReference type="Pfam" id="PF04616">
    <property type="entry name" value="Glyco_hydro_43"/>
    <property type="match status" value="1"/>
</dbReference>
<dbReference type="InterPro" id="IPR006710">
    <property type="entry name" value="Glyco_hydro_43"/>
</dbReference>
<dbReference type="SUPFAM" id="SSF75005">
    <property type="entry name" value="Arabinanase/levansucrase/invertase"/>
    <property type="match status" value="1"/>
</dbReference>
<evidence type="ECO:0000313" key="9">
    <source>
        <dbReference type="EMBL" id="MTW09942.1"/>
    </source>
</evidence>
<keyword evidence="2 6" id="KW-0378">Hydrolase</keyword>
<evidence type="ECO:0000256" key="4">
    <source>
        <dbReference type="PIRSR" id="PIRSR606710-1"/>
    </source>
</evidence>
<sequence>MTRDHSPADPTRRRGLLKLALAGAGAAAAPLAPLAGADAATATGAPACAPGAPSPAYGIEGQRKADLGNGTFLNPIVPGDHADPTILKDGDDYYMTFSSFLSYPGAVIWHSRDLVNWAPLCAALAKPIGNVWAMDLVKHNGRYYLYIPAADSIFVIYADNIRGPWSDPVDLKIKGCIDPGHAVGEDGKRYLFFNGVRRIALSDDGLSTAGPLEKVYEPWRYPDDWVVEMYAPEGPKIFRRGEWFYLVTAVGGTSGPPTSHMVTVARSRSIHGPWQNCPANPIVRTRSADEPWWSRGHATVFEGPGGDWWMIYHGYENGFRTLGRQALLEPVEWTRDGWFRAGGGTLSKPLRKPKGGRPSPSGQALSDDFSANKFGMQWSFFAPGPDEMQRARYDGKGLVIKGKGSSPADCSPLTCIVGDRDYEASVVLDISEGAQGGLLLYYSQRAYCGIGFSPTQMFTYQCSEEQSWMRENINAGTIHIRLTNHANVLTFHYSRDGVTWIKHPWQMEVSGFHHNVFGGFMSLKVGIYSAGSGEVRARQFSYRGLKPA</sequence>
<dbReference type="RefSeq" id="WP_155452900.1">
    <property type="nucleotide sequence ID" value="NZ_WNKX01000003.1"/>
</dbReference>
<dbReference type="PROSITE" id="PS51318">
    <property type="entry name" value="TAT"/>
    <property type="match status" value="1"/>
</dbReference>
<dbReference type="SUPFAM" id="SSF49899">
    <property type="entry name" value="Concanavalin A-like lectins/glucanases"/>
    <property type="match status" value="1"/>
</dbReference>
<dbReference type="InterPro" id="IPR023296">
    <property type="entry name" value="Glyco_hydro_beta-prop_sf"/>
</dbReference>
<evidence type="ECO:0000259" key="8">
    <source>
        <dbReference type="Pfam" id="PF17851"/>
    </source>
</evidence>
<feature type="region of interest" description="Disordered" evidence="7">
    <location>
        <begin position="344"/>
        <end position="366"/>
    </location>
</feature>
<feature type="active site" description="Proton acceptor" evidence="4">
    <location>
        <position position="83"/>
    </location>
</feature>
<dbReference type="PANTHER" id="PTHR42812:SF2">
    <property type="entry name" value="XYLOSIDASE_ARABINOSIDASE"/>
    <property type="match status" value="1"/>
</dbReference>
<dbReference type="InterPro" id="IPR006311">
    <property type="entry name" value="TAT_signal"/>
</dbReference>
<dbReference type="InterPro" id="IPR041542">
    <property type="entry name" value="GH43_C2"/>
</dbReference>
<feature type="active site" description="Proton donor" evidence="4">
    <location>
        <position position="233"/>
    </location>
</feature>
<dbReference type="GO" id="GO:0005975">
    <property type="term" value="P:carbohydrate metabolic process"/>
    <property type="evidence" value="ECO:0007669"/>
    <property type="project" value="InterPro"/>
</dbReference>
<dbReference type="InterPro" id="IPR013320">
    <property type="entry name" value="ConA-like_dom_sf"/>
</dbReference>
<evidence type="ECO:0000256" key="2">
    <source>
        <dbReference type="ARBA" id="ARBA00022801"/>
    </source>
</evidence>
<evidence type="ECO:0000256" key="1">
    <source>
        <dbReference type="ARBA" id="ARBA00009865"/>
    </source>
</evidence>
<evidence type="ECO:0000313" key="10">
    <source>
        <dbReference type="Proteomes" id="UP000472320"/>
    </source>
</evidence>
<keyword evidence="10" id="KW-1185">Reference proteome</keyword>
<dbReference type="EMBL" id="WNKX01000003">
    <property type="protein sequence ID" value="MTW09942.1"/>
    <property type="molecule type" value="Genomic_DNA"/>
</dbReference>
<dbReference type="GO" id="GO:0004553">
    <property type="term" value="F:hydrolase activity, hydrolyzing O-glycosyl compounds"/>
    <property type="evidence" value="ECO:0007669"/>
    <property type="project" value="InterPro"/>
</dbReference>
<dbReference type="Gene3D" id="2.115.10.20">
    <property type="entry name" value="Glycosyl hydrolase domain, family 43"/>
    <property type="match status" value="1"/>
</dbReference>
<feature type="domain" description="Beta-xylosidase C-terminal Concanavalin A-like" evidence="8">
    <location>
        <begin position="366"/>
        <end position="534"/>
    </location>
</feature>
<dbReference type="InterPro" id="IPR051795">
    <property type="entry name" value="Glycosyl_Hydrlase_43"/>
</dbReference>
<dbReference type="Gene3D" id="2.60.120.200">
    <property type="match status" value="1"/>
</dbReference>
<reference evidence="9 10" key="1">
    <citation type="submission" date="2019-11" db="EMBL/GenBank/DDBJ databases">
        <title>Type strains purchased from KCTC, JCM and DSMZ.</title>
        <authorList>
            <person name="Lu H."/>
        </authorList>
    </citation>
    <scope>NUCLEOTIDE SEQUENCE [LARGE SCALE GENOMIC DNA]</scope>
    <source>
        <strain evidence="9 10">JCM 31587</strain>
    </source>
</reference>
<dbReference type="CDD" id="cd09002">
    <property type="entry name" value="GH43_XYL-like"/>
    <property type="match status" value="1"/>
</dbReference>
<dbReference type="Pfam" id="PF17851">
    <property type="entry name" value="GH43_C2"/>
    <property type="match status" value="1"/>
</dbReference>
<comment type="caution">
    <text evidence="9">The sequence shown here is derived from an EMBL/GenBank/DDBJ whole genome shotgun (WGS) entry which is preliminary data.</text>
</comment>
<protein>
    <submittedName>
        <fullName evidence="9">Family 43 glycosylhydrolase</fullName>
    </submittedName>
</protein>
<evidence type="ECO:0000256" key="5">
    <source>
        <dbReference type="PIRSR" id="PIRSR606710-2"/>
    </source>
</evidence>
<dbReference type="OrthoDB" id="8866236at2"/>
<feature type="site" description="Important for catalytic activity, responsible for pKa modulation of the active site Glu and correct orientation of both the proton donor and substrate" evidence="5">
    <location>
        <position position="178"/>
    </location>
</feature>
<organism evidence="9 10">
    <name type="scientific">Massilia eburnea</name>
    <dbReference type="NCBI Taxonomy" id="1776165"/>
    <lineage>
        <taxon>Bacteria</taxon>
        <taxon>Pseudomonadati</taxon>
        <taxon>Pseudomonadota</taxon>
        <taxon>Betaproteobacteria</taxon>
        <taxon>Burkholderiales</taxon>
        <taxon>Oxalobacteraceae</taxon>
        <taxon>Telluria group</taxon>
        <taxon>Massilia</taxon>
    </lineage>
</organism>
<accession>A0A6L6QBS9</accession>
<dbReference type="PANTHER" id="PTHR42812">
    <property type="entry name" value="BETA-XYLOSIDASE"/>
    <property type="match status" value="1"/>
</dbReference>
<dbReference type="AlphaFoldDB" id="A0A6L6QBS9"/>
<keyword evidence="3 6" id="KW-0326">Glycosidase</keyword>
<dbReference type="Proteomes" id="UP000472320">
    <property type="component" value="Unassembled WGS sequence"/>
</dbReference>
<evidence type="ECO:0000256" key="3">
    <source>
        <dbReference type="ARBA" id="ARBA00023295"/>
    </source>
</evidence>
<evidence type="ECO:0000256" key="6">
    <source>
        <dbReference type="RuleBase" id="RU361187"/>
    </source>
</evidence>
<comment type="similarity">
    <text evidence="1 6">Belongs to the glycosyl hydrolase 43 family.</text>
</comment>
<name>A0A6L6QBS9_9BURK</name>
<gene>
    <name evidence="9" type="ORF">GM658_04955</name>
</gene>
<evidence type="ECO:0000256" key="7">
    <source>
        <dbReference type="SAM" id="MobiDB-lite"/>
    </source>
</evidence>
<proteinExistence type="inferred from homology"/>